<gene>
    <name evidence="6" type="ORF">A3E64_00965</name>
</gene>
<dbReference type="InterPro" id="IPR013216">
    <property type="entry name" value="Methyltransf_11"/>
</dbReference>
<dbReference type="SUPFAM" id="SSF53335">
    <property type="entry name" value="S-adenosyl-L-methionine-dependent methyltransferases"/>
    <property type="match status" value="1"/>
</dbReference>
<sequence>MKKSTAWKEVVWGGYQKDVILPNIIRLISIKKSEAVLDLGCGTGSFSREFAAKGAKVIGVDVSSALIEAAQKIPAANVSYKAASADNLSFIKSGSVDKITIILALQNIDNVDKVFKECARVLKAGGKMLVVLNHPAFRVPKESSWGWDPAAEGVQYRRVDRYLSESKEKIQTHPSAGSGQVPSAGSGRVPRPEDYTISFHRPLQFYFKLLRNSGFCIGRLEEWISNKKSEPGPRSKAEDVARKEIPLFLFLEAVSPLSRS</sequence>
<accession>A0A1G1ZJI9</accession>
<evidence type="ECO:0000256" key="1">
    <source>
        <dbReference type="ARBA" id="ARBA00008361"/>
    </source>
</evidence>
<feature type="domain" description="Methyltransferase type 11" evidence="5">
    <location>
        <begin position="37"/>
        <end position="129"/>
    </location>
</feature>
<dbReference type="GO" id="GO:0008757">
    <property type="term" value="F:S-adenosylmethionine-dependent methyltransferase activity"/>
    <property type="evidence" value="ECO:0007669"/>
    <property type="project" value="InterPro"/>
</dbReference>
<dbReference type="CDD" id="cd02440">
    <property type="entry name" value="AdoMet_MTases"/>
    <property type="match status" value="1"/>
</dbReference>
<evidence type="ECO:0000256" key="2">
    <source>
        <dbReference type="ARBA" id="ARBA00022603"/>
    </source>
</evidence>
<dbReference type="InterPro" id="IPR051052">
    <property type="entry name" value="Diverse_substrate_MTase"/>
</dbReference>
<evidence type="ECO:0000259" key="5">
    <source>
        <dbReference type="Pfam" id="PF08241"/>
    </source>
</evidence>
<protein>
    <recommendedName>
        <fullName evidence="5">Methyltransferase type 11 domain-containing protein</fullName>
    </recommendedName>
</protein>
<evidence type="ECO:0000256" key="3">
    <source>
        <dbReference type="ARBA" id="ARBA00022679"/>
    </source>
</evidence>
<dbReference type="PANTHER" id="PTHR44942:SF4">
    <property type="entry name" value="METHYLTRANSFERASE TYPE 11 DOMAIN-CONTAINING PROTEIN"/>
    <property type="match status" value="1"/>
</dbReference>
<dbReference type="STRING" id="1798405.A3E64_00965"/>
<organism evidence="6 7">
    <name type="scientific">Candidatus Harrisonbacteria bacterium RIFCSPHIGHO2_12_FULL_48_16</name>
    <dbReference type="NCBI Taxonomy" id="1798405"/>
    <lineage>
        <taxon>Bacteria</taxon>
        <taxon>Candidatus Harrisoniibacteriota</taxon>
    </lineage>
</organism>
<dbReference type="Pfam" id="PF08241">
    <property type="entry name" value="Methyltransf_11"/>
    <property type="match status" value="1"/>
</dbReference>
<dbReference type="EMBL" id="MHJH01000028">
    <property type="protein sequence ID" value="OGY63987.1"/>
    <property type="molecule type" value="Genomic_DNA"/>
</dbReference>
<dbReference type="GO" id="GO:0032259">
    <property type="term" value="P:methylation"/>
    <property type="evidence" value="ECO:0007669"/>
    <property type="project" value="UniProtKB-KW"/>
</dbReference>
<evidence type="ECO:0000313" key="7">
    <source>
        <dbReference type="Proteomes" id="UP000177174"/>
    </source>
</evidence>
<evidence type="ECO:0000256" key="4">
    <source>
        <dbReference type="SAM" id="MobiDB-lite"/>
    </source>
</evidence>
<feature type="compositionally biased region" description="Polar residues" evidence="4">
    <location>
        <begin position="172"/>
        <end position="183"/>
    </location>
</feature>
<dbReference type="InterPro" id="IPR029063">
    <property type="entry name" value="SAM-dependent_MTases_sf"/>
</dbReference>
<dbReference type="Gene3D" id="3.40.50.150">
    <property type="entry name" value="Vaccinia Virus protein VP39"/>
    <property type="match status" value="1"/>
</dbReference>
<dbReference type="AlphaFoldDB" id="A0A1G1ZJI9"/>
<proteinExistence type="inferred from homology"/>
<name>A0A1G1ZJI9_9BACT</name>
<dbReference type="Proteomes" id="UP000177174">
    <property type="component" value="Unassembled WGS sequence"/>
</dbReference>
<comment type="similarity">
    <text evidence="1">Belongs to the methyltransferase superfamily.</text>
</comment>
<comment type="caution">
    <text evidence="6">The sequence shown here is derived from an EMBL/GenBank/DDBJ whole genome shotgun (WGS) entry which is preliminary data.</text>
</comment>
<keyword evidence="3" id="KW-0808">Transferase</keyword>
<evidence type="ECO:0000313" key="6">
    <source>
        <dbReference type="EMBL" id="OGY63987.1"/>
    </source>
</evidence>
<reference evidence="6 7" key="1">
    <citation type="journal article" date="2016" name="Nat. Commun.">
        <title>Thousands of microbial genomes shed light on interconnected biogeochemical processes in an aquifer system.</title>
        <authorList>
            <person name="Anantharaman K."/>
            <person name="Brown C.T."/>
            <person name="Hug L.A."/>
            <person name="Sharon I."/>
            <person name="Castelle C.J."/>
            <person name="Probst A.J."/>
            <person name="Thomas B.C."/>
            <person name="Singh A."/>
            <person name="Wilkins M.J."/>
            <person name="Karaoz U."/>
            <person name="Brodie E.L."/>
            <person name="Williams K.H."/>
            <person name="Hubbard S.S."/>
            <person name="Banfield J.F."/>
        </authorList>
    </citation>
    <scope>NUCLEOTIDE SEQUENCE [LARGE SCALE GENOMIC DNA]</scope>
</reference>
<feature type="region of interest" description="Disordered" evidence="4">
    <location>
        <begin position="167"/>
        <end position="190"/>
    </location>
</feature>
<dbReference type="PANTHER" id="PTHR44942">
    <property type="entry name" value="METHYLTRANSF_11 DOMAIN-CONTAINING PROTEIN"/>
    <property type="match status" value="1"/>
</dbReference>
<keyword evidence="2" id="KW-0489">Methyltransferase</keyword>